<sequence length="391" mass="42107">MKSAPRTQVSLETSIDSLGSHIISSRQSGSTCFRSSSSSSSCSSLLFSNCSLFTSVPISKSSHFGGIRSTPHKQKRILRRYRNAHSPPFFFPFFIFNLQTPPSNLNSSIPNLNIIKHMLPPAIPHTHTLLRRRRLRRRRVSAAGHGLNLPPPPTAAHQASPQNRPTFFPTLITIITTTTTASALGDSTMATTAGEQQTGELGAEGAHCGRRQVDPPLVLTLFLQLLRPPEARLPRPPLREAPAVLPPSPLRFHPHLPDAGYFGGGRLGVVGGGWAAASGAAAEEEEGGSSAVGVEEGFGEFHFMWWMGWDGMEGTGTVLIMEELLIRRSSRTPVSRAARCRPSLLQNHSLRVVPAIKSVGEDNTVGLYRVVLSGPLAGVLAAIDEAAMEGK</sequence>
<evidence type="ECO:0000313" key="2">
    <source>
        <dbReference type="Proteomes" id="UP000325081"/>
    </source>
</evidence>
<evidence type="ECO:0000313" key="1">
    <source>
        <dbReference type="EMBL" id="GER53449.1"/>
    </source>
</evidence>
<proteinExistence type="predicted"/>
<dbReference type="AlphaFoldDB" id="A0A5A7R7G8"/>
<reference evidence="2" key="1">
    <citation type="journal article" date="2019" name="Curr. Biol.">
        <title>Genome Sequence of Striga asiatica Provides Insight into the Evolution of Plant Parasitism.</title>
        <authorList>
            <person name="Yoshida S."/>
            <person name="Kim S."/>
            <person name="Wafula E.K."/>
            <person name="Tanskanen J."/>
            <person name="Kim Y.M."/>
            <person name="Honaas L."/>
            <person name="Yang Z."/>
            <person name="Spallek T."/>
            <person name="Conn C.E."/>
            <person name="Ichihashi Y."/>
            <person name="Cheong K."/>
            <person name="Cui S."/>
            <person name="Der J.P."/>
            <person name="Gundlach H."/>
            <person name="Jiao Y."/>
            <person name="Hori C."/>
            <person name="Ishida J.K."/>
            <person name="Kasahara H."/>
            <person name="Kiba T."/>
            <person name="Kim M.S."/>
            <person name="Koo N."/>
            <person name="Laohavisit A."/>
            <person name="Lee Y.H."/>
            <person name="Lumba S."/>
            <person name="McCourt P."/>
            <person name="Mortimer J.C."/>
            <person name="Mutuku J.M."/>
            <person name="Nomura T."/>
            <person name="Sasaki-Sekimoto Y."/>
            <person name="Seto Y."/>
            <person name="Wang Y."/>
            <person name="Wakatake T."/>
            <person name="Sakakibara H."/>
            <person name="Demura T."/>
            <person name="Yamaguchi S."/>
            <person name="Yoneyama K."/>
            <person name="Manabe R.I."/>
            <person name="Nelson D.C."/>
            <person name="Schulman A.H."/>
            <person name="Timko M.P."/>
            <person name="dePamphilis C.W."/>
            <person name="Choi D."/>
            <person name="Shirasu K."/>
        </authorList>
    </citation>
    <scope>NUCLEOTIDE SEQUENCE [LARGE SCALE GENOMIC DNA]</scope>
    <source>
        <strain evidence="2">cv. UVA1</strain>
    </source>
</reference>
<dbReference type="Proteomes" id="UP000325081">
    <property type="component" value="Unassembled WGS sequence"/>
</dbReference>
<protein>
    <submittedName>
        <fullName evidence="1">Tobamovirus multiplication 1</fullName>
    </submittedName>
</protein>
<organism evidence="1 2">
    <name type="scientific">Striga asiatica</name>
    <name type="common">Asiatic witchweed</name>
    <name type="synonym">Buchnera asiatica</name>
    <dbReference type="NCBI Taxonomy" id="4170"/>
    <lineage>
        <taxon>Eukaryota</taxon>
        <taxon>Viridiplantae</taxon>
        <taxon>Streptophyta</taxon>
        <taxon>Embryophyta</taxon>
        <taxon>Tracheophyta</taxon>
        <taxon>Spermatophyta</taxon>
        <taxon>Magnoliopsida</taxon>
        <taxon>eudicotyledons</taxon>
        <taxon>Gunneridae</taxon>
        <taxon>Pentapetalae</taxon>
        <taxon>asterids</taxon>
        <taxon>lamiids</taxon>
        <taxon>Lamiales</taxon>
        <taxon>Orobanchaceae</taxon>
        <taxon>Buchnereae</taxon>
        <taxon>Striga</taxon>
    </lineage>
</organism>
<accession>A0A5A7R7G8</accession>
<name>A0A5A7R7G8_STRAF</name>
<gene>
    <name evidence="1" type="ORF">STAS_30965</name>
</gene>
<dbReference type="EMBL" id="BKCP01010515">
    <property type="protein sequence ID" value="GER53449.1"/>
    <property type="molecule type" value="Genomic_DNA"/>
</dbReference>
<comment type="caution">
    <text evidence="1">The sequence shown here is derived from an EMBL/GenBank/DDBJ whole genome shotgun (WGS) entry which is preliminary data.</text>
</comment>
<keyword evidence="2" id="KW-1185">Reference proteome</keyword>